<protein>
    <submittedName>
        <fullName evidence="1">Uncharacterized protein</fullName>
    </submittedName>
</protein>
<dbReference type="Proteomes" id="UP000297527">
    <property type="component" value="Unassembled WGS sequence"/>
</dbReference>
<reference evidence="1 2" key="1">
    <citation type="submission" date="2017-12" db="EMBL/GenBank/DDBJ databases">
        <title>Comparative genomics of Botrytis spp.</title>
        <authorList>
            <person name="Valero-Jimenez C.A."/>
            <person name="Tapia P."/>
            <person name="Veloso J."/>
            <person name="Silva-Moreno E."/>
            <person name="Staats M."/>
            <person name="Valdes J.H."/>
            <person name="Van Kan J.A.L."/>
        </authorList>
    </citation>
    <scope>NUCLEOTIDE SEQUENCE [LARGE SCALE GENOMIC DNA]</scope>
    <source>
        <strain evidence="1 2">MUCL11595</strain>
    </source>
</reference>
<sequence length="101" mass="11671">MDVANLGALLQPDEVVVSGIYAFVRAMIKGCFGFVPKVEFQKKRSRVDFYFKVYPLPDKISDHALRQKIFRYKINFYETQNSVPGSLRPIRPHWTKAFSVG</sequence>
<dbReference type="EMBL" id="PQXN01000005">
    <property type="protein sequence ID" value="TGO64890.1"/>
    <property type="molecule type" value="Genomic_DNA"/>
</dbReference>
<keyword evidence="2" id="KW-1185">Reference proteome</keyword>
<dbReference type="AlphaFoldDB" id="A0A4Z1J005"/>
<name>A0A4Z1J005_9HELO</name>
<evidence type="ECO:0000313" key="2">
    <source>
        <dbReference type="Proteomes" id="UP000297527"/>
    </source>
</evidence>
<comment type="caution">
    <text evidence="1">The sequence shown here is derived from an EMBL/GenBank/DDBJ whole genome shotgun (WGS) entry which is preliminary data.</text>
</comment>
<proteinExistence type="predicted"/>
<gene>
    <name evidence="1" type="ORF">BCON_0005g00880</name>
</gene>
<accession>A0A4Z1J005</accession>
<organism evidence="1 2">
    <name type="scientific">Botryotinia convoluta</name>
    <dbReference type="NCBI Taxonomy" id="54673"/>
    <lineage>
        <taxon>Eukaryota</taxon>
        <taxon>Fungi</taxon>
        <taxon>Dikarya</taxon>
        <taxon>Ascomycota</taxon>
        <taxon>Pezizomycotina</taxon>
        <taxon>Leotiomycetes</taxon>
        <taxon>Helotiales</taxon>
        <taxon>Sclerotiniaceae</taxon>
        <taxon>Botryotinia</taxon>
    </lineage>
</organism>
<evidence type="ECO:0000313" key="1">
    <source>
        <dbReference type="EMBL" id="TGO64890.1"/>
    </source>
</evidence>